<name>A0A9X1UGI7_9BURK</name>
<dbReference type="Pfam" id="PF13439">
    <property type="entry name" value="Glyco_transf_4"/>
    <property type="match status" value="2"/>
</dbReference>
<dbReference type="Gene3D" id="3.40.50.2000">
    <property type="entry name" value="Glycogen Phosphorylase B"/>
    <property type="match status" value="4"/>
</dbReference>
<protein>
    <submittedName>
        <fullName evidence="4">Glycosyltransferase family 4 protein</fullName>
    </submittedName>
</protein>
<evidence type="ECO:0000259" key="3">
    <source>
        <dbReference type="Pfam" id="PF13439"/>
    </source>
</evidence>
<dbReference type="EMBL" id="JAKLJA010000002">
    <property type="protein sequence ID" value="MCG5072592.1"/>
    <property type="molecule type" value="Genomic_DNA"/>
</dbReference>
<evidence type="ECO:0000256" key="1">
    <source>
        <dbReference type="SAM" id="MobiDB-lite"/>
    </source>
</evidence>
<dbReference type="CDD" id="cd03804">
    <property type="entry name" value="GT4_WbaZ-like"/>
    <property type="match status" value="1"/>
</dbReference>
<sequence>MSHELIDDVAPSESAAAPVQRRDVYTDVRLDTHTDARGASTVSAVSALRPLPDVHLAHPARPTSAAKRKPRVAIVHDWLVTYAGAERVLEQIIDCFPDADLFSVVDFVEEKDRKFLRGKRATTSFIQRLPKARTKYRAWLPLMPLAIEQLDVSDYDVVISSSHAVAKGVLTGPDQFHISYVHSPIRYAWDLQHQYLQESHLTRGPKSMLARLILHYIRNWDVRTANSVDQFVANSSFIARRIHKVYQREAEVVYPPVDVDAFALETRKDDFYLTASRLVPYKKIDLIVEAFSRMPEKRLVVIGDGPDMQKVRAKAGPNVEVMGYQPFSVLHDRMRRAKAFVFAAEEDFGISVVEAQACGTPVIAYGKGGALETVRDSGSQPTGLFFDEQRAESIIAAVESFELDPARFRAEDCRANAERFSATHFREQFFARVARAVPAIAQAGLPRAGAPDGRNAPSTREGDDDEGGRAAQDAAQQAQPNAPRVLAIDQSGVLGGAELSLLEVVKGLRARIEVLLFNDGPFREALDAAGARVDVLDSGALRNVRRDGAAVPKLGVLAGIAALVRETRRRARGADVLYANTQRAMVIGVLAGKLARKPVVWHLRDIVSDEHFGRVQRAVIKGCAKLGLAHVIANSHASAQVFAELTKFDARRIDVVHNGVDESPFRALARVPQAQLRAQIGLPQDAFLVGAFSRLARWKGQHVLLEALLLEPRAHAVLVGAPLFGEDAYAQELREFVAARGLADRVHFLGFRHDIAACMRAMDVIAHTSITPEPFGRVVVEGMLAQRPVVASRDGGVKEIVEHGKSGLLCTPGDARELAKTIAALCDDETLRERLAQNGLAVARERFGKEQYVEAVGRVLDGVVTRAR</sequence>
<feature type="compositionally biased region" description="Low complexity" evidence="1">
    <location>
        <begin position="469"/>
        <end position="479"/>
    </location>
</feature>
<dbReference type="Pfam" id="PF00534">
    <property type="entry name" value="Glycos_transf_1"/>
    <property type="match status" value="2"/>
</dbReference>
<feature type="domain" description="Glycosyl transferase family 1" evidence="2">
    <location>
        <begin position="675"/>
        <end position="839"/>
    </location>
</feature>
<evidence type="ECO:0000313" key="4">
    <source>
        <dbReference type="EMBL" id="MCG5072592.1"/>
    </source>
</evidence>
<evidence type="ECO:0000313" key="5">
    <source>
        <dbReference type="Proteomes" id="UP001139308"/>
    </source>
</evidence>
<dbReference type="PANTHER" id="PTHR12526">
    <property type="entry name" value="GLYCOSYLTRANSFERASE"/>
    <property type="match status" value="1"/>
</dbReference>
<dbReference type="SUPFAM" id="SSF53756">
    <property type="entry name" value="UDP-Glycosyltransferase/glycogen phosphorylase"/>
    <property type="match status" value="2"/>
</dbReference>
<gene>
    <name evidence="4" type="ORF">L5014_04325</name>
</gene>
<dbReference type="RefSeq" id="WP_238462335.1">
    <property type="nucleotide sequence ID" value="NZ_JAKLJA010000002.1"/>
</dbReference>
<dbReference type="CDD" id="cd03801">
    <property type="entry name" value="GT4_PimA-like"/>
    <property type="match status" value="1"/>
</dbReference>
<feature type="region of interest" description="Disordered" evidence="1">
    <location>
        <begin position="444"/>
        <end position="482"/>
    </location>
</feature>
<dbReference type="InterPro" id="IPR001296">
    <property type="entry name" value="Glyco_trans_1"/>
</dbReference>
<feature type="domain" description="Glycosyltransferase subfamily 4-like N-terminal" evidence="3">
    <location>
        <begin position="84"/>
        <end position="260"/>
    </location>
</feature>
<evidence type="ECO:0000259" key="2">
    <source>
        <dbReference type="Pfam" id="PF00534"/>
    </source>
</evidence>
<feature type="domain" description="Glycosyl transferase family 1" evidence="2">
    <location>
        <begin position="267"/>
        <end position="418"/>
    </location>
</feature>
<dbReference type="Proteomes" id="UP001139308">
    <property type="component" value="Unassembled WGS sequence"/>
</dbReference>
<reference evidence="4" key="1">
    <citation type="submission" date="2022-01" db="EMBL/GenBank/DDBJ databases">
        <title>Genome sequence and assembly of Parabukholderia sp. RG36.</title>
        <authorList>
            <person name="Chhetri G."/>
        </authorList>
    </citation>
    <scope>NUCLEOTIDE SEQUENCE</scope>
    <source>
        <strain evidence="4">RG36</strain>
    </source>
</reference>
<dbReference type="AlphaFoldDB" id="A0A9X1UGI7"/>
<organism evidence="4 5">
    <name type="scientific">Paraburkholderia tagetis</name>
    <dbReference type="NCBI Taxonomy" id="2913261"/>
    <lineage>
        <taxon>Bacteria</taxon>
        <taxon>Pseudomonadati</taxon>
        <taxon>Pseudomonadota</taxon>
        <taxon>Betaproteobacteria</taxon>
        <taxon>Burkholderiales</taxon>
        <taxon>Burkholderiaceae</taxon>
        <taxon>Paraburkholderia</taxon>
    </lineage>
</organism>
<comment type="caution">
    <text evidence="4">The sequence shown here is derived from an EMBL/GenBank/DDBJ whole genome shotgun (WGS) entry which is preliminary data.</text>
</comment>
<dbReference type="GO" id="GO:0016757">
    <property type="term" value="F:glycosyltransferase activity"/>
    <property type="evidence" value="ECO:0007669"/>
    <property type="project" value="InterPro"/>
</dbReference>
<accession>A0A9X1UGI7</accession>
<proteinExistence type="predicted"/>
<keyword evidence="5" id="KW-1185">Reference proteome</keyword>
<dbReference type="InterPro" id="IPR028098">
    <property type="entry name" value="Glyco_trans_4-like_N"/>
</dbReference>
<feature type="domain" description="Glycosyltransferase subfamily 4-like N-terminal" evidence="3">
    <location>
        <begin position="495"/>
        <end position="662"/>
    </location>
</feature>